<evidence type="ECO:0000313" key="1">
    <source>
        <dbReference type="EMBL" id="MDG0808449.1"/>
    </source>
</evidence>
<gene>
    <name evidence="1" type="ORF">OMP40_02750</name>
</gene>
<dbReference type="RefSeq" id="WP_277529241.1">
    <property type="nucleotide sequence ID" value="NZ_JAPDIA010000001.1"/>
</dbReference>
<reference evidence="1" key="1">
    <citation type="submission" date="2022-10" db="EMBL/GenBank/DDBJ databases">
        <title>Comparative genomic analysis of Cohnella hashimotonis sp. nov., isolated from the International Space Station.</title>
        <authorList>
            <person name="Simpson A."/>
            <person name="Venkateswaran K."/>
        </authorList>
    </citation>
    <scope>NUCLEOTIDE SEQUENCE</scope>
    <source>
        <strain evidence="1">DSM 28161</strain>
    </source>
</reference>
<sequence>MVNRSKTITNKLGGIALEKYTIKTNTSVLIGYIVEPNLATPHPLINAMTNGIWIRREKHITFLAKSEIIEMRPTLPTDKESDHI</sequence>
<keyword evidence="2" id="KW-1185">Reference proteome</keyword>
<proteinExistence type="predicted"/>
<name>A0A9X4KTC8_9BACL</name>
<dbReference type="AlphaFoldDB" id="A0A9X4KTC8"/>
<dbReference type="Proteomes" id="UP001153404">
    <property type="component" value="Unassembled WGS sequence"/>
</dbReference>
<protein>
    <submittedName>
        <fullName evidence="1">Uncharacterized protein</fullName>
    </submittedName>
</protein>
<accession>A0A9X4KTC8</accession>
<dbReference type="EMBL" id="JAPDIA010000001">
    <property type="protein sequence ID" value="MDG0808449.1"/>
    <property type="molecule type" value="Genomic_DNA"/>
</dbReference>
<organism evidence="1 2">
    <name type="scientific">Cohnella rhizosphaerae</name>
    <dbReference type="NCBI Taxonomy" id="1457232"/>
    <lineage>
        <taxon>Bacteria</taxon>
        <taxon>Bacillati</taxon>
        <taxon>Bacillota</taxon>
        <taxon>Bacilli</taxon>
        <taxon>Bacillales</taxon>
        <taxon>Paenibacillaceae</taxon>
        <taxon>Cohnella</taxon>
    </lineage>
</organism>
<comment type="caution">
    <text evidence="1">The sequence shown here is derived from an EMBL/GenBank/DDBJ whole genome shotgun (WGS) entry which is preliminary data.</text>
</comment>
<evidence type="ECO:0000313" key="2">
    <source>
        <dbReference type="Proteomes" id="UP001153404"/>
    </source>
</evidence>